<dbReference type="STRING" id="5288.A0A5C5G5K3"/>
<feature type="domain" description="Histone acetyl transferase HAT1 N-terminal" evidence="15">
    <location>
        <begin position="5"/>
        <end position="210"/>
    </location>
</feature>
<evidence type="ECO:0000256" key="12">
    <source>
        <dbReference type="PIRSR" id="PIRSR038084-3"/>
    </source>
</evidence>
<protein>
    <recommendedName>
        <fullName evidence="4 9">Histone acetyltransferase type B catalytic subunit</fullName>
        <ecNumber evidence="3 9">2.3.1.48</ecNumber>
    </recommendedName>
</protein>
<dbReference type="GO" id="GO:0005634">
    <property type="term" value="C:nucleus"/>
    <property type="evidence" value="ECO:0007669"/>
    <property type="project" value="UniProtKB-SubCell"/>
</dbReference>
<evidence type="ECO:0000256" key="1">
    <source>
        <dbReference type="ARBA" id="ARBA00004123"/>
    </source>
</evidence>
<evidence type="ECO:0000256" key="5">
    <source>
        <dbReference type="ARBA" id="ARBA00022679"/>
    </source>
</evidence>
<feature type="active site" description="Proton donor/acceptor" evidence="10">
    <location>
        <position position="299"/>
    </location>
</feature>
<evidence type="ECO:0000313" key="17">
    <source>
        <dbReference type="Proteomes" id="UP000311382"/>
    </source>
</evidence>
<evidence type="ECO:0000256" key="9">
    <source>
        <dbReference type="PIRNR" id="PIRNR038084"/>
    </source>
</evidence>
<evidence type="ECO:0000256" key="8">
    <source>
        <dbReference type="ARBA" id="ARBA00048017"/>
    </source>
</evidence>
<dbReference type="InterPro" id="IPR037113">
    <property type="entry name" value="Hat1_N_sf"/>
</dbReference>
<dbReference type="InterPro" id="IPR016181">
    <property type="entry name" value="Acyl_CoA_acyltransferase"/>
</dbReference>
<gene>
    <name evidence="16" type="ORF">DMC30DRAFT_294679</name>
</gene>
<dbReference type="GO" id="GO:0005737">
    <property type="term" value="C:cytoplasm"/>
    <property type="evidence" value="ECO:0007669"/>
    <property type="project" value="UniProtKB-SubCell"/>
</dbReference>
<feature type="coiled-coil region" evidence="13">
    <location>
        <begin position="384"/>
        <end position="418"/>
    </location>
</feature>
<dbReference type="Gene3D" id="1.10.10.390">
    <property type="match status" value="1"/>
</dbReference>
<keyword evidence="7 9" id="KW-0012">Acyltransferase</keyword>
<feature type="region of interest" description="Disordered" evidence="14">
    <location>
        <begin position="137"/>
        <end position="177"/>
    </location>
</feature>
<dbReference type="GO" id="GO:0031509">
    <property type="term" value="P:subtelomeric heterochromatin formation"/>
    <property type="evidence" value="ECO:0007669"/>
    <property type="project" value="InterPro"/>
</dbReference>
<evidence type="ECO:0000256" key="13">
    <source>
        <dbReference type="SAM" id="Coils"/>
    </source>
</evidence>
<reference evidence="16 17" key="1">
    <citation type="submission" date="2019-03" db="EMBL/GenBank/DDBJ databases">
        <title>Rhodosporidium diobovatum UCD-FST 08-225 genome sequencing, assembly, and annotation.</title>
        <authorList>
            <person name="Fakankun I.U."/>
            <person name="Fristensky B."/>
            <person name="Levin D.B."/>
        </authorList>
    </citation>
    <scope>NUCLEOTIDE SEQUENCE [LARGE SCALE GENOMIC DNA]</scope>
    <source>
        <strain evidence="16 17">UCD-FST 08-225</strain>
    </source>
</reference>
<evidence type="ECO:0000256" key="4">
    <source>
        <dbReference type="ARBA" id="ARBA00021268"/>
    </source>
</evidence>
<dbReference type="GO" id="GO:0000781">
    <property type="term" value="C:chromosome, telomeric region"/>
    <property type="evidence" value="ECO:0007669"/>
    <property type="project" value="GOC"/>
</dbReference>
<dbReference type="AlphaFoldDB" id="A0A5C5G5K3"/>
<feature type="compositionally biased region" description="Acidic residues" evidence="14">
    <location>
        <begin position="165"/>
        <end position="177"/>
    </location>
</feature>
<evidence type="ECO:0000313" key="16">
    <source>
        <dbReference type="EMBL" id="TNY23614.1"/>
    </source>
</evidence>
<dbReference type="Pfam" id="PF10394">
    <property type="entry name" value="Hat1_N"/>
    <property type="match status" value="1"/>
</dbReference>
<comment type="similarity">
    <text evidence="2 9">Belongs to the HAT1 family.</text>
</comment>
<evidence type="ECO:0000256" key="2">
    <source>
        <dbReference type="ARBA" id="ARBA00010543"/>
    </source>
</evidence>
<feature type="region of interest" description="Interaction with histone H4 N-terminus" evidence="11">
    <location>
        <begin position="248"/>
        <end position="250"/>
    </location>
</feature>
<dbReference type="EMBL" id="SOZI01000009">
    <property type="protein sequence ID" value="TNY23614.1"/>
    <property type="molecule type" value="Genomic_DNA"/>
</dbReference>
<dbReference type="PANTHER" id="PTHR12046">
    <property type="entry name" value="HISTONE ACETYLTRANSFERASE TYPE B CATALYTIC SUBUNIT"/>
    <property type="match status" value="1"/>
</dbReference>
<evidence type="ECO:0000256" key="3">
    <source>
        <dbReference type="ARBA" id="ARBA00013184"/>
    </source>
</evidence>
<comment type="function">
    <text evidence="9">Catalytic component of the histone acetylase B (HAT-B) complex. Has intrinsic substrate specificity that modifies lysine in recognition sequence GXGKXG. Involved in DNA double-strand break repair.</text>
</comment>
<evidence type="ECO:0000256" key="10">
    <source>
        <dbReference type="PIRSR" id="PIRSR038084-1"/>
    </source>
</evidence>
<dbReference type="SUPFAM" id="SSF55729">
    <property type="entry name" value="Acyl-CoA N-acyltransferases (Nat)"/>
    <property type="match status" value="1"/>
</dbReference>
<comment type="caution">
    <text evidence="16">The sequence shown here is derived from an EMBL/GenBank/DDBJ whole genome shotgun (WGS) entry which is preliminary data.</text>
</comment>
<evidence type="ECO:0000256" key="6">
    <source>
        <dbReference type="ARBA" id="ARBA00023242"/>
    </source>
</evidence>
<keyword evidence="9" id="KW-0963">Cytoplasm</keyword>
<dbReference type="Proteomes" id="UP000311382">
    <property type="component" value="Unassembled WGS sequence"/>
</dbReference>
<evidence type="ECO:0000259" key="15">
    <source>
        <dbReference type="Pfam" id="PF10394"/>
    </source>
</evidence>
<dbReference type="GO" id="GO:0004402">
    <property type="term" value="F:histone acetyltransferase activity"/>
    <property type="evidence" value="ECO:0007669"/>
    <property type="project" value="UniProtKB-UniRule"/>
</dbReference>
<comment type="catalytic activity">
    <reaction evidence="8 9">
        <text>L-lysyl-[protein] + acetyl-CoA = N(6)-acetyl-L-lysyl-[protein] + CoA + H(+)</text>
        <dbReference type="Rhea" id="RHEA:45948"/>
        <dbReference type="Rhea" id="RHEA-COMP:9752"/>
        <dbReference type="Rhea" id="RHEA-COMP:10731"/>
        <dbReference type="ChEBI" id="CHEBI:15378"/>
        <dbReference type="ChEBI" id="CHEBI:29969"/>
        <dbReference type="ChEBI" id="CHEBI:57287"/>
        <dbReference type="ChEBI" id="CHEBI:57288"/>
        <dbReference type="ChEBI" id="CHEBI:61930"/>
        <dbReference type="EC" id="2.3.1.48"/>
    </reaction>
</comment>
<sequence>MTTEWSASGLEALRLRLVRSKAETAALAEEDQALVEPFAPVFVYPIFGDEETIFGYQGLEIDYRFASGSLSQYLKVSFDAKFPETGDVKADDPEKLLYDFIPPSYSKNLDSFAETVEKDAREFKPLGTRIGAYRTRSAGAADKGKGKGKAKSQSGPVLPERGWEPIEDPEQDDDGAGDDVRYEAYWSNWDTPGFKEYHRKMQIFVLLFIEGASYIDEEDGRWEFVTLFERRRKDGVTTFHFMGFVSFYSFFCWPDTKRLRLAQFVLLPIYQGHGHGTALYTTCYHNILSRSEISELTVEDPSEAFEDMRDKCDLFTLISENALAGLKAPLDREWTEAVRKKYKLADRQFYRLVEMLLLLTSDPNDAAQQRLIRLGVKKRLYLFNKEQLLQIEDKEERKDKLQETFVGVQDDYKRLTEKFAAA</sequence>
<keyword evidence="13" id="KW-0175">Coiled coil</keyword>
<evidence type="ECO:0000256" key="14">
    <source>
        <dbReference type="SAM" id="MobiDB-lite"/>
    </source>
</evidence>
<feature type="binding site" evidence="11">
    <location>
        <begin position="271"/>
        <end position="277"/>
    </location>
    <ligand>
        <name>acetyl-CoA</name>
        <dbReference type="ChEBI" id="CHEBI:57288"/>
    </ligand>
</feature>
<keyword evidence="6 9" id="KW-0539">Nucleus</keyword>
<dbReference type="InterPro" id="IPR013523">
    <property type="entry name" value="Hist_AcTrfase_HAT1_C"/>
</dbReference>
<keyword evidence="17" id="KW-1185">Reference proteome</keyword>
<dbReference type="EC" id="2.3.1.48" evidence="3 9"/>
<dbReference type="Gene3D" id="3.40.630.30">
    <property type="match status" value="1"/>
</dbReference>
<dbReference type="OrthoDB" id="10253098at2759"/>
<evidence type="ECO:0000256" key="11">
    <source>
        <dbReference type="PIRSR" id="PIRSR038084-2"/>
    </source>
</evidence>
<comment type="subcellular location">
    <subcellularLocation>
        <location evidence="9">Cytoplasm</location>
    </subcellularLocation>
    <subcellularLocation>
        <location evidence="1 9">Nucleus</location>
    </subcellularLocation>
</comment>
<comment type="subunit">
    <text evidence="9">Component of the HAT-B complex composed of at least HAT1 and HAT2. The HAT-B complex binds to histone H4 tail.</text>
</comment>
<organism evidence="16 17">
    <name type="scientific">Rhodotorula diobovata</name>
    <dbReference type="NCBI Taxonomy" id="5288"/>
    <lineage>
        <taxon>Eukaryota</taxon>
        <taxon>Fungi</taxon>
        <taxon>Dikarya</taxon>
        <taxon>Basidiomycota</taxon>
        <taxon>Pucciniomycotina</taxon>
        <taxon>Microbotryomycetes</taxon>
        <taxon>Sporidiobolales</taxon>
        <taxon>Sporidiobolaceae</taxon>
        <taxon>Rhodotorula</taxon>
    </lineage>
</organism>
<dbReference type="Pfam" id="PF21184">
    <property type="entry name" value="HAT1_C_fung"/>
    <property type="match status" value="1"/>
</dbReference>
<accession>A0A5C5G5K3</accession>
<keyword evidence="5 9" id="KW-0808">Transferase</keyword>
<name>A0A5C5G5K3_9BASI</name>
<dbReference type="GO" id="GO:0042393">
    <property type="term" value="F:histone binding"/>
    <property type="evidence" value="ECO:0007669"/>
    <property type="project" value="InterPro"/>
</dbReference>
<feature type="site" description="Interaction with histone H4 N-terminus" evidence="12">
    <location>
        <position position="222"/>
    </location>
</feature>
<dbReference type="InterPro" id="IPR019467">
    <property type="entry name" value="Hat1_N"/>
</dbReference>
<dbReference type="Gene3D" id="3.90.360.10">
    <property type="entry name" value="Histone acetyl transferase 1 (HAT1), N-terminal domain"/>
    <property type="match status" value="1"/>
</dbReference>
<evidence type="ECO:0000256" key="7">
    <source>
        <dbReference type="ARBA" id="ARBA00023315"/>
    </source>
</evidence>
<dbReference type="InterPro" id="IPR017380">
    <property type="entry name" value="Hist_AcTrfase_B-typ_cat-su"/>
</dbReference>
<proteinExistence type="inferred from homology"/>
<dbReference type="PIRSF" id="PIRSF038084">
    <property type="entry name" value="HAT-B_cat"/>
    <property type="match status" value="1"/>
</dbReference>
<feature type="region of interest" description="Interaction with histone H4 N-terminus" evidence="11">
    <location>
        <begin position="49"/>
        <end position="51"/>
    </location>
</feature>